<evidence type="ECO:0000259" key="2">
    <source>
        <dbReference type="Pfam" id="PF03771"/>
    </source>
</evidence>
<dbReference type="InterPro" id="IPR005523">
    <property type="entry name" value="DUF317_SPDY"/>
</dbReference>
<evidence type="ECO:0000313" key="4">
    <source>
        <dbReference type="Proteomes" id="UP001610990"/>
    </source>
</evidence>
<feature type="region of interest" description="Disordered" evidence="1">
    <location>
        <begin position="251"/>
        <end position="285"/>
    </location>
</feature>
<feature type="domain" description="DUF317" evidence="2">
    <location>
        <begin position="147"/>
        <end position="212"/>
    </location>
</feature>
<dbReference type="RefSeq" id="WP_397672993.1">
    <property type="nucleotide sequence ID" value="NZ_JBIRGH010000009.1"/>
</dbReference>
<organism evidence="3 4">
    <name type="scientific">Streptomyces celluloflavus</name>
    <dbReference type="NCBI Taxonomy" id="58344"/>
    <lineage>
        <taxon>Bacteria</taxon>
        <taxon>Bacillati</taxon>
        <taxon>Actinomycetota</taxon>
        <taxon>Actinomycetes</taxon>
        <taxon>Kitasatosporales</taxon>
        <taxon>Streptomycetaceae</taxon>
        <taxon>Streptomyces</taxon>
    </lineage>
</organism>
<reference evidence="3 4" key="1">
    <citation type="submission" date="2024-10" db="EMBL/GenBank/DDBJ databases">
        <title>The Natural Products Discovery Center: Release of the First 8490 Sequenced Strains for Exploring Actinobacteria Biosynthetic Diversity.</title>
        <authorList>
            <person name="Kalkreuter E."/>
            <person name="Kautsar S.A."/>
            <person name="Yang D."/>
            <person name="Bader C.D."/>
            <person name="Teijaro C.N."/>
            <person name="Fluegel L."/>
            <person name="Davis C.M."/>
            <person name="Simpson J.R."/>
            <person name="Lauterbach L."/>
            <person name="Steele A.D."/>
            <person name="Gui C."/>
            <person name="Meng S."/>
            <person name="Li G."/>
            <person name="Viehrig K."/>
            <person name="Ye F."/>
            <person name="Su P."/>
            <person name="Kiefer A.F."/>
            <person name="Nichols A."/>
            <person name="Cepeda A.J."/>
            <person name="Yan W."/>
            <person name="Fan B."/>
            <person name="Jiang Y."/>
            <person name="Adhikari A."/>
            <person name="Zheng C.-J."/>
            <person name="Schuster L."/>
            <person name="Cowan T.M."/>
            <person name="Smanski M.J."/>
            <person name="Chevrette M.G."/>
            <person name="De Carvalho L.P.S."/>
            <person name="Shen B."/>
        </authorList>
    </citation>
    <scope>NUCLEOTIDE SEQUENCE [LARGE SCALE GENOMIC DNA]</scope>
    <source>
        <strain evidence="3 4">NPDC018013</strain>
    </source>
</reference>
<keyword evidence="4" id="KW-1185">Reference proteome</keyword>
<evidence type="ECO:0000256" key="1">
    <source>
        <dbReference type="SAM" id="MobiDB-lite"/>
    </source>
</evidence>
<sequence length="285" mass="30690">MPAHTPDGDFYVSPVYLAGATFTGDPALQPLLDQGFRLHHDELANVFVTSPEQRIRLGYLPEGEDSILWKIAVHSDPFGPPRWLATFDSSTPTELVTAFTTALAHDYAQGHDTSLYGGTGRDRGFQPLVEAGWRTDKGPHLSVSVAPDGLAEMNHVRGALDHQAELSGYQYRWSASGGRDGYRSSWHATFTTHTPSHLIAATATALADPTPVPRYEAEMPKRNLAAAHVTPVPPPVPTPLDVRRATAARARSAGHRALAHAPAKALATAASRPSAALPTHASRRR</sequence>
<dbReference type="Pfam" id="PF03771">
    <property type="entry name" value="SPDY"/>
    <property type="match status" value="2"/>
</dbReference>
<dbReference type="EMBL" id="JBIRGH010000009">
    <property type="protein sequence ID" value="MFH8586020.1"/>
    <property type="molecule type" value="Genomic_DNA"/>
</dbReference>
<gene>
    <name evidence="3" type="ORF">ACH4GP_16660</name>
</gene>
<feature type="compositionally biased region" description="Low complexity" evidence="1">
    <location>
        <begin position="259"/>
        <end position="279"/>
    </location>
</feature>
<proteinExistence type="predicted"/>
<feature type="domain" description="DUF317" evidence="2">
    <location>
        <begin position="49"/>
        <end position="107"/>
    </location>
</feature>
<evidence type="ECO:0000313" key="3">
    <source>
        <dbReference type="EMBL" id="MFH8586020.1"/>
    </source>
</evidence>
<protein>
    <submittedName>
        <fullName evidence="3">DUF317 domain-containing protein</fullName>
    </submittedName>
</protein>
<accession>A0ABW7RD85</accession>
<name>A0ABW7RD85_9ACTN</name>
<comment type="caution">
    <text evidence="3">The sequence shown here is derived from an EMBL/GenBank/DDBJ whole genome shotgun (WGS) entry which is preliminary data.</text>
</comment>
<dbReference type="Proteomes" id="UP001610990">
    <property type="component" value="Unassembled WGS sequence"/>
</dbReference>